<sequence length="182" mass="19838">MLRIDGISESKPTAKSTISPSTTSARTESADQPKRRKRFTSLFGSQPKSDANVSVLHGAMEDKPMRTLSPRATDSAPPPTNTPSNARRHTFLFRRRKSTGKSTIDAGLMPALSRTEEWSPEIHIPVTDLPCQAPMRKDSVAMPKSPTKEMALHSHPVTRRDEAGSDTFATPMSGRSGVLGRS</sequence>
<organism evidence="2 3">
    <name type="scientific">Ampelomyces quisqualis</name>
    <name type="common">Powdery mildew agent</name>
    <dbReference type="NCBI Taxonomy" id="50730"/>
    <lineage>
        <taxon>Eukaryota</taxon>
        <taxon>Fungi</taxon>
        <taxon>Dikarya</taxon>
        <taxon>Ascomycota</taxon>
        <taxon>Pezizomycotina</taxon>
        <taxon>Dothideomycetes</taxon>
        <taxon>Pleosporomycetidae</taxon>
        <taxon>Pleosporales</taxon>
        <taxon>Pleosporineae</taxon>
        <taxon>Phaeosphaeriaceae</taxon>
        <taxon>Ampelomyces</taxon>
    </lineage>
</organism>
<feature type="region of interest" description="Disordered" evidence="1">
    <location>
        <begin position="129"/>
        <end position="182"/>
    </location>
</feature>
<feature type="compositionally biased region" description="Basic and acidic residues" evidence="1">
    <location>
        <begin position="146"/>
        <end position="163"/>
    </location>
</feature>
<reference evidence="2" key="1">
    <citation type="journal article" date="2020" name="Stud. Mycol.">
        <title>101 Dothideomycetes genomes: a test case for predicting lifestyles and emergence of pathogens.</title>
        <authorList>
            <person name="Haridas S."/>
            <person name="Albert R."/>
            <person name="Binder M."/>
            <person name="Bloem J."/>
            <person name="Labutti K."/>
            <person name="Salamov A."/>
            <person name="Andreopoulos B."/>
            <person name="Baker S."/>
            <person name="Barry K."/>
            <person name="Bills G."/>
            <person name="Bluhm B."/>
            <person name="Cannon C."/>
            <person name="Castanera R."/>
            <person name="Culley D."/>
            <person name="Daum C."/>
            <person name="Ezra D."/>
            <person name="Gonzalez J."/>
            <person name="Henrissat B."/>
            <person name="Kuo A."/>
            <person name="Liang C."/>
            <person name="Lipzen A."/>
            <person name="Lutzoni F."/>
            <person name="Magnuson J."/>
            <person name="Mondo S."/>
            <person name="Nolan M."/>
            <person name="Ohm R."/>
            <person name="Pangilinan J."/>
            <person name="Park H.-J."/>
            <person name="Ramirez L."/>
            <person name="Alfaro M."/>
            <person name="Sun H."/>
            <person name="Tritt A."/>
            <person name="Yoshinaga Y."/>
            <person name="Zwiers L.-H."/>
            <person name="Turgeon B."/>
            <person name="Goodwin S."/>
            <person name="Spatafora J."/>
            <person name="Crous P."/>
            <person name="Grigoriev I."/>
        </authorList>
    </citation>
    <scope>NUCLEOTIDE SEQUENCE</scope>
    <source>
        <strain evidence="2">HMLAC05119</strain>
    </source>
</reference>
<feature type="non-terminal residue" evidence="2">
    <location>
        <position position="182"/>
    </location>
</feature>
<keyword evidence="3" id="KW-1185">Reference proteome</keyword>
<gene>
    <name evidence="2" type="ORF">BDU57DRAFT_465592</name>
</gene>
<evidence type="ECO:0000313" key="2">
    <source>
        <dbReference type="EMBL" id="KAF1920794.1"/>
    </source>
</evidence>
<feature type="region of interest" description="Disordered" evidence="1">
    <location>
        <begin position="1"/>
        <end position="108"/>
    </location>
</feature>
<feature type="compositionally biased region" description="Polar residues" evidence="1">
    <location>
        <begin position="42"/>
        <end position="52"/>
    </location>
</feature>
<name>A0A6A5R1E9_AMPQU</name>
<dbReference type="AlphaFoldDB" id="A0A6A5R1E9"/>
<dbReference type="EMBL" id="ML979132">
    <property type="protein sequence ID" value="KAF1920794.1"/>
    <property type="molecule type" value="Genomic_DNA"/>
</dbReference>
<protein>
    <submittedName>
        <fullName evidence="2">Uncharacterized protein</fullName>
    </submittedName>
</protein>
<dbReference type="OrthoDB" id="3778110at2759"/>
<feature type="compositionally biased region" description="Basic residues" evidence="1">
    <location>
        <begin position="86"/>
        <end position="99"/>
    </location>
</feature>
<proteinExistence type="predicted"/>
<accession>A0A6A5R1E9</accession>
<feature type="compositionally biased region" description="Polar residues" evidence="1">
    <location>
        <begin position="10"/>
        <end position="27"/>
    </location>
</feature>
<evidence type="ECO:0000313" key="3">
    <source>
        <dbReference type="Proteomes" id="UP000800096"/>
    </source>
</evidence>
<dbReference type="Proteomes" id="UP000800096">
    <property type="component" value="Unassembled WGS sequence"/>
</dbReference>
<evidence type="ECO:0000256" key="1">
    <source>
        <dbReference type="SAM" id="MobiDB-lite"/>
    </source>
</evidence>